<proteinExistence type="predicted"/>
<evidence type="ECO:0000313" key="1">
    <source>
        <dbReference type="Proteomes" id="UP000887579"/>
    </source>
</evidence>
<dbReference type="Proteomes" id="UP000887579">
    <property type="component" value="Unplaced"/>
</dbReference>
<reference evidence="2" key="1">
    <citation type="submission" date="2022-11" db="UniProtKB">
        <authorList>
            <consortium name="WormBaseParasite"/>
        </authorList>
    </citation>
    <scope>IDENTIFICATION</scope>
</reference>
<dbReference type="WBParaSite" id="ES5_v2.g20241.t1">
    <property type="protein sequence ID" value="ES5_v2.g20241.t1"/>
    <property type="gene ID" value="ES5_v2.g20241"/>
</dbReference>
<name>A0AC34FSY0_9BILA</name>
<accession>A0AC34FSY0</accession>
<organism evidence="1 2">
    <name type="scientific">Panagrolaimus sp. ES5</name>
    <dbReference type="NCBI Taxonomy" id="591445"/>
    <lineage>
        <taxon>Eukaryota</taxon>
        <taxon>Metazoa</taxon>
        <taxon>Ecdysozoa</taxon>
        <taxon>Nematoda</taxon>
        <taxon>Chromadorea</taxon>
        <taxon>Rhabditida</taxon>
        <taxon>Tylenchina</taxon>
        <taxon>Panagrolaimomorpha</taxon>
        <taxon>Panagrolaimoidea</taxon>
        <taxon>Panagrolaimidae</taxon>
        <taxon>Panagrolaimus</taxon>
    </lineage>
</organism>
<evidence type="ECO:0000313" key="2">
    <source>
        <dbReference type="WBParaSite" id="ES5_v2.g20241.t1"/>
    </source>
</evidence>
<protein>
    <submittedName>
        <fullName evidence="2">BTB domain-containing protein</fullName>
    </submittedName>
</protein>
<sequence length="433" mass="49579">MYYKKEFTSPWTALSLTSKTKVKFNSNCEFIVAPFKDSEGNNCFRVQDIKGDLEIVKITVSDLILMQLQLMNQQQNDYVLDYDSDAKQFNFCSENNYCFTVAAKIDVKVVFASAYHLQIPSARFRDLKLYECFESKIVLPEYKNFVFPLYVKKINPTPKTACNDVIELHIVNPYNARIQGKTGDYILRHSLKDVNFQLSFVIERSDSDATPIDEPATEIANDDLNGVSVVQKEAAIAPTHQRTKDRARSSTTMKNDEQESQPPSKKKRVNSTKLYEILSNQKYSDVILISSDNVEISSYRNVLSKYSSIFAKVIDVATELPVKINVENFDAKTIQAALHFLYEKIDAIDGKETAVFKFGLHYDIQKIMVACCSFFEESVAPKNVCELIQIAYSNNFEELKKKCLKTLREKKKEIDASKWNDLPKEIIIEAFCL</sequence>